<dbReference type="RefSeq" id="WP_073477281.1">
    <property type="nucleotide sequence ID" value="NZ_FQZU01000021.1"/>
</dbReference>
<evidence type="ECO:0000256" key="1">
    <source>
        <dbReference type="SAM" id="Phobius"/>
    </source>
</evidence>
<evidence type="ECO:0000313" key="3">
    <source>
        <dbReference type="Proteomes" id="UP000183994"/>
    </source>
</evidence>
<dbReference type="STRING" id="1121393.SAMN02745216_03218"/>
<feature type="transmembrane region" description="Helical" evidence="1">
    <location>
        <begin position="53"/>
        <end position="74"/>
    </location>
</feature>
<keyword evidence="1" id="KW-1133">Transmembrane helix</keyword>
<organism evidence="2 3">
    <name type="scientific">Desulfatibacillum alkenivorans DSM 16219</name>
    <dbReference type="NCBI Taxonomy" id="1121393"/>
    <lineage>
        <taxon>Bacteria</taxon>
        <taxon>Pseudomonadati</taxon>
        <taxon>Thermodesulfobacteriota</taxon>
        <taxon>Desulfobacteria</taxon>
        <taxon>Desulfobacterales</taxon>
        <taxon>Desulfatibacillaceae</taxon>
        <taxon>Desulfatibacillum</taxon>
    </lineage>
</organism>
<keyword evidence="3" id="KW-1185">Reference proteome</keyword>
<name>A0A1M6R897_9BACT</name>
<feature type="transmembrane region" description="Helical" evidence="1">
    <location>
        <begin position="20"/>
        <end position="41"/>
    </location>
</feature>
<accession>A0A1M6R897</accession>
<dbReference type="AlphaFoldDB" id="A0A1M6R897"/>
<dbReference type="OrthoDB" id="5420851at2"/>
<reference evidence="3" key="1">
    <citation type="submission" date="2016-11" db="EMBL/GenBank/DDBJ databases">
        <authorList>
            <person name="Varghese N."/>
            <person name="Submissions S."/>
        </authorList>
    </citation>
    <scope>NUCLEOTIDE SEQUENCE [LARGE SCALE GENOMIC DNA]</scope>
    <source>
        <strain evidence="3">DSM 16219</strain>
    </source>
</reference>
<dbReference type="EMBL" id="FQZU01000021">
    <property type="protein sequence ID" value="SHK28705.1"/>
    <property type="molecule type" value="Genomic_DNA"/>
</dbReference>
<sequence>MEKLYSFAGEPIPWYDSSPVCGFCLALMALVFLFGAAGVKVGWETQEFHRDVWVPGVLMVLAASVMLSLVVRLVQRRASRKGSVL</sequence>
<keyword evidence="1" id="KW-0812">Transmembrane</keyword>
<dbReference type="Proteomes" id="UP000183994">
    <property type="component" value="Unassembled WGS sequence"/>
</dbReference>
<protein>
    <submittedName>
        <fullName evidence="2">Uncharacterized protein</fullName>
    </submittedName>
</protein>
<keyword evidence="1" id="KW-0472">Membrane</keyword>
<gene>
    <name evidence="2" type="ORF">SAMN02745216_03218</name>
</gene>
<evidence type="ECO:0000313" key="2">
    <source>
        <dbReference type="EMBL" id="SHK28705.1"/>
    </source>
</evidence>
<proteinExistence type="predicted"/>